<organism evidence="2">
    <name type="scientific">Actinoplanes campanulatus</name>
    <dbReference type="NCBI Taxonomy" id="113559"/>
    <lineage>
        <taxon>Bacteria</taxon>
        <taxon>Bacillati</taxon>
        <taxon>Actinomycetota</taxon>
        <taxon>Actinomycetes</taxon>
        <taxon>Micromonosporales</taxon>
        <taxon>Micromonosporaceae</taxon>
        <taxon>Actinoplanes</taxon>
    </lineage>
</organism>
<proteinExistence type="predicted"/>
<reference evidence="2" key="1">
    <citation type="submission" date="2021-01" db="EMBL/GenBank/DDBJ databases">
        <title>Whole genome shotgun sequence of Actinoplanes capillaceus NBRC 16408.</title>
        <authorList>
            <person name="Komaki H."/>
            <person name="Tamura T."/>
        </authorList>
    </citation>
    <scope>NUCLEOTIDE SEQUENCE [LARGE SCALE GENOMIC DNA]</scope>
    <source>
        <strain evidence="2">NBRC 16408</strain>
    </source>
</reference>
<name>A0ABQ3WS87_9ACTN</name>
<comment type="caution">
    <text evidence="2">The sequence shown here is derived from an EMBL/GenBank/DDBJ whole genome shotgun (WGS) entry which is preliminary data.</text>
</comment>
<dbReference type="EMBL" id="BOMF01000115">
    <property type="protein sequence ID" value="GID49073.1"/>
    <property type="molecule type" value="Genomic_DNA"/>
</dbReference>
<feature type="region of interest" description="Disordered" evidence="1">
    <location>
        <begin position="27"/>
        <end position="51"/>
    </location>
</feature>
<protein>
    <submittedName>
        <fullName evidence="2">Uncharacterized protein</fullName>
    </submittedName>
</protein>
<evidence type="ECO:0000313" key="2">
    <source>
        <dbReference type="EMBL" id="GID49073.1"/>
    </source>
</evidence>
<accession>A0ABQ3WS87</accession>
<sequence length="110" mass="11655">MAGQAGRTGTLSGAAAHARRPPCFRFTRELSHPNRPHPALTPVTRGGADAHDPAAGVTLLVNYPRSGPARAHVAPPVGLGSCKNAGKRPRTALRARWLTRRGRRGWAAIN</sequence>
<gene>
    <name evidence="2" type="ORF">Aca07nite_63480</name>
</gene>
<feature type="region of interest" description="Disordered" evidence="1">
    <location>
        <begin position="1"/>
        <end position="20"/>
    </location>
</feature>
<evidence type="ECO:0000256" key="1">
    <source>
        <dbReference type="SAM" id="MobiDB-lite"/>
    </source>
</evidence>